<dbReference type="Proteomes" id="UP001589797">
    <property type="component" value="Unassembled WGS sequence"/>
</dbReference>
<gene>
    <name evidence="7" type="ORF">ACFFIP_08390</name>
</gene>
<evidence type="ECO:0000256" key="2">
    <source>
        <dbReference type="ARBA" id="ARBA00022692"/>
    </source>
</evidence>
<keyword evidence="4 5" id="KW-0472">Membrane</keyword>
<evidence type="ECO:0000256" key="3">
    <source>
        <dbReference type="ARBA" id="ARBA00022989"/>
    </source>
</evidence>
<feature type="transmembrane region" description="Helical" evidence="5">
    <location>
        <begin position="20"/>
        <end position="40"/>
    </location>
</feature>
<dbReference type="EMBL" id="JBHLWI010000022">
    <property type="protein sequence ID" value="MFC0262698.1"/>
    <property type="molecule type" value="Genomic_DNA"/>
</dbReference>
<evidence type="ECO:0000256" key="1">
    <source>
        <dbReference type="ARBA" id="ARBA00004370"/>
    </source>
</evidence>
<dbReference type="GO" id="GO:0016491">
    <property type="term" value="F:oxidoreductase activity"/>
    <property type="evidence" value="ECO:0007669"/>
    <property type="project" value="UniProtKB-KW"/>
</dbReference>
<feature type="transmembrane region" description="Helical" evidence="5">
    <location>
        <begin position="61"/>
        <end position="84"/>
    </location>
</feature>
<proteinExistence type="predicted"/>
<evidence type="ECO:0000313" key="8">
    <source>
        <dbReference type="Proteomes" id="UP001589797"/>
    </source>
</evidence>
<accession>A0ABV6FS56</accession>
<keyword evidence="3 5" id="KW-1133">Transmembrane helix</keyword>
<comment type="caution">
    <text evidence="7">The sequence shown here is derived from an EMBL/GenBank/DDBJ whole genome shotgun (WGS) entry which is preliminary data.</text>
</comment>
<keyword evidence="2 5" id="KW-0812">Transmembrane</keyword>
<comment type="subcellular location">
    <subcellularLocation>
        <location evidence="1">Membrane</location>
    </subcellularLocation>
</comment>
<sequence>MEAGEFFQIWKQISGNITYRYFLIAGIAFLLFYVLFNKFFSIRKIQAKFPQKKDYLRDITFSMITVLIFATMATLVFWVLTPYTNLYREIDTYGKFYYWLTFPLMFLIHDTYFYWMHRLMHSPLLFKKVHLTHHLSTNPTPWTSYAFHPLEATIEAGIIPLIAFTLPVHRSALVLFLLFQFIYNVYGHLGFELYPKNFHKTKIGRWINTSTAHNLHHRQFTGNYGLYFLIWDRWMGTLRKNYEHTFEEVTERKTRKTTV</sequence>
<evidence type="ECO:0000256" key="4">
    <source>
        <dbReference type="ARBA" id="ARBA00023136"/>
    </source>
</evidence>
<organism evidence="7 8">
    <name type="scientific">Fontibacter flavus</name>
    <dbReference type="NCBI Taxonomy" id="654838"/>
    <lineage>
        <taxon>Bacteria</taxon>
        <taxon>Pseudomonadati</taxon>
        <taxon>Bacteroidota</taxon>
        <taxon>Cytophagia</taxon>
        <taxon>Cytophagales</taxon>
        <taxon>Cyclobacteriaceae</taxon>
        <taxon>Fontibacter</taxon>
    </lineage>
</organism>
<dbReference type="PANTHER" id="PTHR11863">
    <property type="entry name" value="STEROL DESATURASE"/>
    <property type="match status" value="1"/>
</dbReference>
<dbReference type="RefSeq" id="WP_382387143.1">
    <property type="nucleotide sequence ID" value="NZ_JBHLWI010000022.1"/>
</dbReference>
<keyword evidence="8" id="KW-1185">Reference proteome</keyword>
<evidence type="ECO:0000256" key="5">
    <source>
        <dbReference type="SAM" id="Phobius"/>
    </source>
</evidence>
<reference evidence="7 8" key="1">
    <citation type="submission" date="2024-09" db="EMBL/GenBank/DDBJ databases">
        <authorList>
            <person name="Sun Q."/>
            <person name="Mori K."/>
        </authorList>
    </citation>
    <scope>NUCLEOTIDE SEQUENCE [LARGE SCALE GENOMIC DNA]</scope>
    <source>
        <strain evidence="7 8">CCM 7650</strain>
    </source>
</reference>
<dbReference type="Pfam" id="PF04116">
    <property type="entry name" value="FA_hydroxylase"/>
    <property type="match status" value="1"/>
</dbReference>
<dbReference type="InterPro" id="IPR050307">
    <property type="entry name" value="Sterol_Desaturase_Related"/>
</dbReference>
<evidence type="ECO:0000259" key="6">
    <source>
        <dbReference type="Pfam" id="PF04116"/>
    </source>
</evidence>
<dbReference type="InterPro" id="IPR006694">
    <property type="entry name" value="Fatty_acid_hydroxylase"/>
</dbReference>
<keyword evidence="7" id="KW-0560">Oxidoreductase</keyword>
<name>A0ABV6FS56_9BACT</name>
<evidence type="ECO:0000313" key="7">
    <source>
        <dbReference type="EMBL" id="MFC0262698.1"/>
    </source>
</evidence>
<feature type="domain" description="Fatty acid hydroxylase" evidence="6">
    <location>
        <begin position="103"/>
        <end position="237"/>
    </location>
</feature>
<feature type="transmembrane region" description="Helical" evidence="5">
    <location>
        <begin position="96"/>
        <end position="115"/>
    </location>
</feature>
<protein>
    <submittedName>
        <fullName evidence="7">Sterol desaturase family protein</fullName>
        <ecNumber evidence="7">1.-.-.-</ecNumber>
    </submittedName>
</protein>
<dbReference type="EC" id="1.-.-.-" evidence="7"/>